<evidence type="ECO:0000313" key="1">
    <source>
        <dbReference type="EMBL" id="KAJ8043193.1"/>
    </source>
</evidence>
<gene>
    <name evidence="1" type="ORF">HOLleu_10176</name>
</gene>
<reference evidence="1" key="1">
    <citation type="submission" date="2021-10" db="EMBL/GenBank/DDBJ databases">
        <title>Tropical sea cucumber genome reveals ecological adaptation and Cuvierian tubules defense mechanism.</title>
        <authorList>
            <person name="Chen T."/>
        </authorList>
    </citation>
    <scope>NUCLEOTIDE SEQUENCE</scope>
    <source>
        <strain evidence="1">Nanhai2018</strain>
        <tissue evidence="1">Muscle</tissue>
    </source>
</reference>
<protein>
    <submittedName>
        <fullName evidence="1">Uncharacterized protein</fullName>
    </submittedName>
</protein>
<dbReference type="AlphaFoldDB" id="A0A9Q1CEE4"/>
<keyword evidence="2" id="KW-1185">Reference proteome</keyword>
<accession>A0A9Q1CEE4</accession>
<dbReference type="EMBL" id="JAIZAY010000004">
    <property type="protein sequence ID" value="KAJ8043193.1"/>
    <property type="molecule type" value="Genomic_DNA"/>
</dbReference>
<organism evidence="1 2">
    <name type="scientific">Holothuria leucospilota</name>
    <name type="common">Black long sea cucumber</name>
    <name type="synonym">Mertensiothuria leucospilota</name>
    <dbReference type="NCBI Taxonomy" id="206669"/>
    <lineage>
        <taxon>Eukaryota</taxon>
        <taxon>Metazoa</taxon>
        <taxon>Echinodermata</taxon>
        <taxon>Eleutherozoa</taxon>
        <taxon>Echinozoa</taxon>
        <taxon>Holothuroidea</taxon>
        <taxon>Aspidochirotacea</taxon>
        <taxon>Aspidochirotida</taxon>
        <taxon>Holothuriidae</taxon>
        <taxon>Holothuria</taxon>
    </lineage>
</organism>
<dbReference type="OrthoDB" id="9995178at2759"/>
<name>A0A9Q1CEE4_HOLLE</name>
<sequence>MYITLGNLHDYNRSTVDQIQLVLLCKEKYFKYFGSEKVFKKLVEDIHELETIGIYISPHRALLGVAFILGDNLNSHAIGEFEQNFSTSEYLCRYCLLQRRVFKGSILLEQAEERSRKGYEQCIEYLKVNDICSNLGVQFDSPFNTLKSFHLCGPGLLPFLAHDLFEGAVSYHVHIFLMYLIKRKKWFSIDLLSKRITDCKYRGRDSLDKPAKVKGSPTEKLSGHAIQNWNFLKLLPLIIADKIQDINDQV</sequence>
<proteinExistence type="predicted"/>
<evidence type="ECO:0000313" key="2">
    <source>
        <dbReference type="Proteomes" id="UP001152320"/>
    </source>
</evidence>
<comment type="caution">
    <text evidence="1">The sequence shown here is derived from an EMBL/GenBank/DDBJ whole genome shotgun (WGS) entry which is preliminary data.</text>
</comment>
<dbReference type="Proteomes" id="UP001152320">
    <property type="component" value="Chromosome 4"/>
</dbReference>